<feature type="domain" description="Reverse transcriptase" evidence="1">
    <location>
        <begin position="1"/>
        <end position="67"/>
    </location>
</feature>
<evidence type="ECO:0000259" key="1">
    <source>
        <dbReference type="PROSITE" id="PS50878"/>
    </source>
</evidence>
<accession>A0AAV8VFU3</accession>
<dbReference type="GO" id="GO:0071897">
    <property type="term" value="P:DNA biosynthetic process"/>
    <property type="evidence" value="ECO:0007669"/>
    <property type="project" value="UniProtKB-ARBA"/>
</dbReference>
<organism evidence="2 3">
    <name type="scientific">Exocentrus adspersus</name>
    <dbReference type="NCBI Taxonomy" id="1586481"/>
    <lineage>
        <taxon>Eukaryota</taxon>
        <taxon>Metazoa</taxon>
        <taxon>Ecdysozoa</taxon>
        <taxon>Arthropoda</taxon>
        <taxon>Hexapoda</taxon>
        <taxon>Insecta</taxon>
        <taxon>Pterygota</taxon>
        <taxon>Neoptera</taxon>
        <taxon>Endopterygota</taxon>
        <taxon>Coleoptera</taxon>
        <taxon>Polyphaga</taxon>
        <taxon>Cucujiformia</taxon>
        <taxon>Chrysomeloidea</taxon>
        <taxon>Cerambycidae</taxon>
        <taxon>Lamiinae</taxon>
        <taxon>Acanthocinini</taxon>
        <taxon>Exocentrus</taxon>
    </lineage>
</organism>
<dbReference type="PANTHER" id="PTHR33050:SF7">
    <property type="entry name" value="RIBONUCLEASE H"/>
    <property type="match status" value="1"/>
</dbReference>
<dbReference type="InterPro" id="IPR052055">
    <property type="entry name" value="Hepadnavirus_pol/RT"/>
</dbReference>
<proteinExistence type="predicted"/>
<dbReference type="SUPFAM" id="SSF56672">
    <property type="entry name" value="DNA/RNA polymerases"/>
    <property type="match status" value="1"/>
</dbReference>
<reference evidence="2 3" key="1">
    <citation type="journal article" date="2023" name="Insect Mol. Biol.">
        <title>Genome sequencing provides insights into the evolution of gene families encoding plant cell wall-degrading enzymes in longhorned beetles.</title>
        <authorList>
            <person name="Shin N.R."/>
            <person name="Okamura Y."/>
            <person name="Kirsch R."/>
            <person name="Pauchet Y."/>
        </authorList>
    </citation>
    <scope>NUCLEOTIDE SEQUENCE [LARGE SCALE GENOMIC DNA]</scope>
    <source>
        <strain evidence="2">EAD_L_NR</strain>
    </source>
</reference>
<dbReference type="EMBL" id="JANEYG010000113">
    <property type="protein sequence ID" value="KAJ8912771.1"/>
    <property type="molecule type" value="Genomic_DNA"/>
</dbReference>
<gene>
    <name evidence="2" type="ORF">NQ315_016729</name>
</gene>
<dbReference type="AlphaFoldDB" id="A0AAV8VFU3"/>
<comment type="caution">
    <text evidence="2">The sequence shown here is derived from an EMBL/GenBank/DDBJ whole genome shotgun (WGS) entry which is preliminary data.</text>
</comment>
<keyword evidence="3" id="KW-1185">Reference proteome</keyword>
<dbReference type="PROSITE" id="PS50878">
    <property type="entry name" value="RT_POL"/>
    <property type="match status" value="1"/>
</dbReference>
<name>A0AAV8VFU3_9CUCU</name>
<dbReference type="Proteomes" id="UP001159042">
    <property type="component" value="Unassembled WGS sequence"/>
</dbReference>
<evidence type="ECO:0000313" key="3">
    <source>
        <dbReference type="Proteomes" id="UP001159042"/>
    </source>
</evidence>
<evidence type="ECO:0000313" key="2">
    <source>
        <dbReference type="EMBL" id="KAJ8912771.1"/>
    </source>
</evidence>
<dbReference type="InterPro" id="IPR043128">
    <property type="entry name" value="Rev_trsase/Diguanyl_cyclase"/>
</dbReference>
<dbReference type="InterPro" id="IPR000477">
    <property type="entry name" value="RT_dom"/>
</dbReference>
<dbReference type="Gene3D" id="3.30.70.270">
    <property type="match status" value="1"/>
</dbReference>
<dbReference type="InterPro" id="IPR043502">
    <property type="entry name" value="DNA/RNA_pol_sf"/>
</dbReference>
<sequence length="133" mass="15375">MARKLHLLEVITVFYADDILIIGSNEFECKSNTVQTVNLLRNLGFIINLEKSILDPQKNIKFLGFLYNTQTMYISLPPEKKILDIKEVIKRFKNKIVREFARLIGKLVSSCPATRYGFLHIKPLEIIKNSGDY</sequence>
<dbReference type="Pfam" id="PF00078">
    <property type="entry name" value="RVT_1"/>
    <property type="match status" value="1"/>
</dbReference>
<protein>
    <recommendedName>
        <fullName evidence="1">Reverse transcriptase domain-containing protein</fullName>
    </recommendedName>
</protein>
<dbReference type="PANTHER" id="PTHR33050">
    <property type="entry name" value="REVERSE TRANSCRIPTASE DOMAIN-CONTAINING PROTEIN"/>
    <property type="match status" value="1"/>
</dbReference>